<protein>
    <submittedName>
        <fullName evidence="2">Uncharacterized protein</fullName>
    </submittedName>
</protein>
<dbReference type="RefSeq" id="WP_146321271.1">
    <property type="nucleotide sequence ID" value="NZ_CP042305.1"/>
</dbReference>
<keyword evidence="3" id="KW-1185">Reference proteome</keyword>
<feature type="transmembrane region" description="Helical" evidence="1">
    <location>
        <begin position="21"/>
        <end position="43"/>
    </location>
</feature>
<feature type="transmembrane region" description="Helical" evidence="1">
    <location>
        <begin position="215"/>
        <end position="231"/>
    </location>
</feature>
<keyword evidence="1" id="KW-1133">Transmembrane helix</keyword>
<evidence type="ECO:0000313" key="2">
    <source>
        <dbReference type="EMBL" id="QDZ15416.1"/>
    </source>
</evidence>
<evidence type="ECO:0000256" key="1">
    <source>
        <dbReference type="SAM" id="Phobius"/>
    </source>
</evidence>
<gene>
    <name evidence="2" type="ORF">FPZ11_12195</name>
</gene>
<sequence>MSSPSEETSTVPASSPLRLCFSAPAIAVLVVGVIATVIGEFLAIPDDQGETVWGYLPFAGPVLAGVFGVLQPLWRGGRDVQAFTVPMFLLPFVAAVVCSAASLIVWVLPAFQNALAVVLARDPWHYWYDGGPVWMPILLVGYAVGLIAAAIVWIGVSIPVMAIARTRDFVELNMLDPDPRYLRRARISGVATSVMLLGIVAMVTCFVLGHPGFGWLFVVVVIAAAVTVVATQRVDRKRRSAALGELLVGIETPRHESAHKPGARRTDT</sequence>
<proteinExistence type="predicted"/>
<dbReference type="OrthoDB" id="5062633at2"/>
<organism evidence="2 3">
    <name type="scientific">Humibacter ginsenosidimutans</name>
    <dbReference type="NCBI Taxonomy" id="2599293"/>
    <lineage>
        <taxon>Bacteria</taxon>
        <taxon>Bacillati</taxon>
        <taxon>Actinomycetota</taxon>
        <taxon>Actinomycetes</taxon>
        <taxon>Micrococcales</taxon>
        <taxon>Microbacteriaceae</taxon>
        <taxon>Humibacter</taxon>
    </lineage>
</organism>
<keyword evidence="1" id="KW-0812">Transmembrane</keyword>
<name>A0A5B8M4Z7_9MICO</name>
<dbReference type="KEGG" id="huw:FPZ11_12195"/>
<feature type="transmembrane region" description="Helical" evidence="1">
    <location>
        <begin position="185"/>
        <end position="209"/>
    </location>
</feature>
<dbReference type="Proteomes" id="UP000320216">
    <property type="component" value="Chromosome"/>
</dbReference>
<reference evidence="2 3" key="1">
    <citation type="submission" date="2019-07" db="EMBL/GenBank/DDBJ databases">
        <title>Full genome sequence of Humibacter sp. WJ7-1.</title>
        <authorList>
            <person name="Im W.-T."/>
        </authorList>
    </citation>
    <scope>NUCLEOTIDE SEQUENCE [LARGE SCALE GENOMIC DNA]</scope>
    <source>
        <strain evidence="2 3">WJ7-1</strain>
    </source>
</reference>
<accession>A0A5B8M4Z7</accession>
<dbReference type="AlphaFoldDB" id="A0A5B8M4Z7"/>
<dbReference type="EMBL" id="CP042305">
    <property type="protein sequence ID" value="QDZ15416.1"/>
    <property type="molecule type" value="Genomic_DNA"/>
</dbReference>
<feature type="transmembrane region" description="Helical" evidence="1">
    <location>
        <begin position="55"/>
        <end position="74"/>
    </location>
</feature>
<evidence type="ECO:0000313" key="3">
    <source>
        <dbReference type="Proteomes" id="UP000320216"/>
    </source>
</evidence>
<keyword evidence="1" id="KW-0472">Membrane</keyword>
<feature type="transmembrane region" description="Helical" evidence="1">
    <location>
        <begin position="86"/>
        <end position="108"/>
    </location>
</feature>
<feature type="transmembrane region" description="Helical" evidence="1">
    <location>
        <begin position="133"/>
        <end position="164"/>
    </location>
</feature>